<name>A0A100XZB9_9EURY</name>
<evidence type="ECO:0000313" key="1">
    <source>
        <dbReference type="EMBL" id="KUH34543.1"/>
    </source>
</evidence>
<reference evidence="1 2" key="1">
    <citation type="submission" date="2015-10" db="EMBL/GenBank/DDBJ databases">
        <title>Draft genome sequence of Thermococcus celericrescens strain DSM 17994.</title>
        <authorList>
            <person name="Hong S.-J."/>
            <person name="Park C.-E."/>
            <person name="Shin J.-H."/>
        </authorList>
    </citation>
    <scope>NUCLEOTIDE SEQUENCE [LARGE SCALE GENOMIC DNA]</scope>
    <source>
        <strain evidence="1 2">DSM 17994</strain>
    </source>
</reference>
<organism evidence="1 2">
    <name type="scientific">Thermococcus celericrescens</name>
    <dbReference type="NCBI Taxonomy" id="227598"/>
    <lineage>
        <taxon>Archaea</taxon>
        <taxon>Methanobacteriati</taxon>
        <taxon>Methanobacteriota</taxon>
        <taxon>Thermococci</taxon>
        <taxon>Thermococcales</taxon>
        <taxon>Thermococcaceae</taxon>
        <taxon>Thermococcus</taxon>
    </lineage>
</organism>
<accession>A0A100XZB9</accession>
<comment type="caution">
    <text evidence="1">The sequence shown here is derived from an EMBL/GenBank/DDBJ whole genome shotgun (WGS) entry which is preliminary data.</text>
</comment>
<evidence type="ECO:0000313" key="2">
    <source>
        <dbReference type="Proteomes" id="UP000053462"/>
    </source>
</evidence>
<dbReference type="Proteomes" id="UP000053462">
    <property type="component" value="Unassembled WGS sequence"/>
</dbReference>
<gene>
    <name evidence="1" type="ORF">APY94_01620</name>
</gene>
<protein>
    <submittedName>
        <fullName evidence="1">Uncharacterized protein</fullName>
    </submittedName>
</protein>
<dbReference type="RefSeq" id="WP_058937978.1">
    <property type="nucleotide sequence ID" value="NZ_LLYW01000004.1"/>
</dbReference>
<dbReference type="EMBL" id="LLYW01000004">
    <property type="protein sequence ID" value="KUH34543.1"/>
    <property type="molecule type" value="Genomic_DNA"/>
</dbReference>
<sequence length="172" mass="19436">MTHLFVVVYDSDAERKRVEYLIDKWSNRARVSKLKGISFMVEAPDVSKLMEELLSKLDPPTEGKVRVYRVEPEDIGSKVSPKVVEIRHTSSEEPAIVAKLLRYVLSKFGAYYVSGEGSVSRYRAYTKKGRLEMTVSVEEEDNGTAVNISIEGYGSAVEDMAKKLRRELSLLL</sequence>
<dbReference type="STRING" id="227598.APY94_01620"/>
<keyword evidence="2" id="KW-1185">Reference proteome</keyword>
<proteinExistence type="predicted"/>
<dbReference type="OrthoDB" id="65910at2157"/>
<dbReference type="AlphaFoldDB" id="A0A100XZB9"/>